<dbReference type="PANTHER" id="PTHR36108">
    <property type="entry name" value="COLOSSIN-B-RELATED"/>
    <property type="match status" value="1"/>
</dbReference>
<dbReference type="InterPro" id="IPR046771">
    <property type="entry name" value="pAdhesive_11"/>
</dbReference>
<feature type="compositionally biased region" description="Low complexity" evidence="7">
    <location>
        <begin position="216"/>
        <end position="229"/>
    </location>
</feature>
<dbReference type="NCBIfam" id="TIGR01167">
    <property type="entry name" value="LPXTG_anchor"/>
    <property type="match status" value="1"/>
</dbReference>
<evidence type="ECO:0000256" key="1">
    <source>
        <dbReference type="ARBA" id="ARBA00004168"/>
    </source>
</evidence>
<dbReference type="RefSeq" id="WP_143846905.1">
    <property type="nucleotide sequence ID" value="NZ_VLXZ01000001.1"/>
</dbReference>
<dbReference type="InterPro" id="IPR013783">
    <property type="entry name" value="Ig-like_fold"/>
</dbReference>
<feature type="region of interest" description="Disordered" evidence="7">
    <location>
        <begin position="2618"/>
        <end position="2662"/>
    </location>
</feature>
<keyword evidence="12" id="KW-1185">Reference proteome</keyword>
<dbReference type="Proteomes" id="UP000318521">
    <property type="component" value="Unassembled WGS sequence"/>
</dbReference>
<feature type="region of interest" description="Disordered" evidence="7">
    <location>
        <begin position="86"/>
        <end position="107"/>
    </location>
</feature>
<evidence type="ECO:0000256" key="7">
    <source>
        <dbReference type="SAM" id="MobiDB-lite"/>
    </source>
</evidence>
<feature type="compositionally biased region" description="Polar residues" evidence="7">
    <location>
        <begin position="1040"/>
        <end position="1055"/>
    </location>
</feature>
<gene>
    <name evidence="11" type="ORF">FN960_03125</name>
</gene>
<keyword evidence="8" id="KW-0812">Transmembrane</keyword>
<evidence type="ECO:0000259" key="10">
    <source>
        <dbReference type="PROSITE" id="PS50847"/>
    </source>
</evidence>
<dbReference type="Pfam" id="PF17802">
    <property type="entry name" value="SpaA"/>
    <property type="match status" value="16"/>
</dbReference>
<feature type="chain" id="PRO_5038383634" evidence="9">
    <location>
        <begin position="29"/>
        <end position="2698"/>
    </location>
</feature>
<reference evidence="11 12" key="1">
    <citation type="submission" date="2019-07" db="EMBL/GenBank/DDBJ databases">
        <authorList>
            <person name="Park Y.J."/>
            <person name="Jeong S.E."/>
            <person name="Jung H.S."/>
        </authorList>
    </citation>
    <scope>NUCLEOTIDE SEQUENCE [LARGE SCALE GENOMIC DNA]</scope>
    <source>
        <strain evidence="12">P16(2019)</strain>
    </source>
</reference>
<keyword evidence="4" id="KW-0964">Secreted</keyword>
<feature type="compositionally biased region" description="Pro residues" evidence="7">
    <location>
        <begin position="2624"/>
        <end position="2648"/>
    </location>
</feature>
<evidence type="ECO:0000256" key="5">
    <source>
        <dbReference type="ARBA" id="ARBA00022729"/>
    </source>
</evidence>
<comment type="subcellular location">
    <subcellularLocation>
        <location evidence="1">Secreted</location>
        <location evidence="1">Cell wall</location>
        <topology evidence="1">Peptidoglycan-anchor</topology>
    </subcellularLocation>
</comment>
<comment type="similarity">
    <text evidence="2">Belongs to the serine-aspartate repeat-containing protein (SDr) family.</text>
</comment>
<dbReference type="Gene3D" id="2.60.40.10">
    <property type="entry name" value="Immunoglobulins"/>
    <property type="match status" value="16"/>
</dbReference>
<dbReference type="InterPro" id="IPR019931">
    <property type="entry name" value="LPXTG_anchor"/>
</dbReference>
<evidence type="ECO:0000256" key="4">
    <source>
        <dbReference type="ARBA" id="ARBA00022525"/>
    </source>
</evidence>
<proteinExistence type="inferred from homology"/>
<evidence type="ECO:0000313" key="12">
    <source>
        <dbReference type="Proteomes" id="UP000318521"/>
    </source>
</evidence>
<organism evidence="11 12">
    <name type="scientific">Alkalicoccobacillus porphyridii</name>
    <dbReference type="NCBI Taxonomy" id="2597270"/>
    <lineage>
        <taxon>Bacteria</taxon>
        <taxon>Bacillati</taxon>
        <taxon>Bacillota</taxon>
        <taxon>Bacilli</taxon>
        <taxon>Bacillales</taxon>
        <taxon>Bacillaceae</taxon>
        <taxon>Alkalicoccobacillus</taxon>
    </lineage>
</organism>
<dbReference type="OrthoDB" id="2056845at2"/>
<dbReference type="PANTHER" id="PTHR36108:SF13">
    <property type="entry name" value="COLOSSIN-B-RELATED"/>
    <property type="match status" value="1"/>
</dbReference>
<dbReference type="SUPFAM" id="SSF49478">
    <property type="entry name" value="Cna protein B-type domain"/>
    <property type="match status" value="16"/>
</dbReference>
<feature type="transmembrane region" description="Helical" evidence="8">
    <location>
        <begin position="2669"/>
        <end position="2690"/>
    </location>
</feature>
<feature type="compositionally biased region" description="Basic and acidic residues" evidence="7">
    <location>
        <begin position="172"/>
        <end position="187"/>
    </location>
</feature>
<evidence type="ECO:0000256" key="3">
    <source>
        <dbReference type="ARBA" id="ARBA00022512"/>
    </source>
</evidence>
<keyword evidence="6" id="KW-0572">Peptidoglycan-anchor</keyword>
<feature type="region of interest" description="Disordered" evidence="7">
    <location>
        <begin position="1036"/>
        <end position="1055"/>
    </location>
</feature>
<protein>
    <submittedName>
        <fullName evidence="11">LPXTG cell wall anchor domain-containing protein</fullName>
    </submittedName>
</protein>
<feature type="compositionally biased region" description="Acidic residues" evidence="7">
    <location>
        <begin position="152"/>
        <end position="171"/>
    </location>
</feature>
<dbReference type="EMBL" id="VLXZ01000001">
    <property type="protein sequence ID" value="TSB48561.1"/>
    <property type="molecule type" value="Genomic_DNA"/>
</dbReference>
<feature type="region of interest" description="Disordered" evidence="7">
    <location>
        <begin position="152"/>
        <end position="239"/>
    </location>
</feature>
<feature type="signal peptide" evidence="9">
    <location>
        <begin position="1"/>
        <end position="28"/>
    </location>
</feature>
<keyword evidence="8" id="KW-0472">Membrane</keyword>
<evidence type="ECO:0000256" key="8">
    <source>
        <dbReference type="SAM" id="Phobius"/>
    </source>
</evidence>
<name>A0A554A4F9_9BACI</name>
<evidence type="ECO:0000256" key="6">
    <source>
        <dbReference type="ARBA" id="ARBA00023088"/>
    </source>
</evidence>
<sequence length="2698" mass="295327">MRKQKSFVRKSFMLLLIFLILFSPYGQAGLTQASERDFDEELDISVEGSPSREQVVLKVETSYSDLMNLELLLPKGVQYDAKSTKDLNSTSQVTYDDDENSLNIPKEDTSSISEKIVLTGFDIGENILQVRGHLEEGMTDRVEYIVYVEEESSDSLNDEIVEEDSNFDEVDESKPEQSESDGSSKDESSEEQNAESDTPESEKSDEASEGTEDESSPPNSEIESQQQEESNQHEESNENEDELIFTPMVGDLNVDIDISPLNTNVLAGNDAAYKLVFKTTGAITEYTNATITVDLPLSNEVGFNQSLSELRIAGVEPTFDAENNQLVYQFDTLQAGQTYENIIKLTTTNGLIANGSELEVQASFEADQFDEVQDTATVVVDASTTISASKRYTEARGNDRNIPIPNAQTVWVMNVDIPKNSTGQNYLEPGSQITVVDTLPNGLSYHSMVDGPEPEQSGNVLTWTFEAPSIEDQEAAEDTLFNTELEIVLTVGSNTVDQTLTNNIDVTAQFIGDDNENSVNANHSVTIADSDRATGEIRGSVYVPSHLGPINDRGNVGSNTNRDPNPLVYDDALLAFYHNISPLHESSEGDFQSYTTVMNIDENLVFKEMRTGGTAARFIYRPTADFPPGVPFLDPPRFNIEADIDGQSRVVLIENAEIGRIYTRNDLGIEANARVNAIYLNFTHAPSGMGGAHPTYYFEVEPGYVGNVTNEFDVYGTGANGTVFGNSTNGRKYGSPDFFNNIGGPRSAQIAPRPTDQPPIATVDVELTNHQGSYVDFGDNRMRVNLNTENSSTLAMSEPLEAMVLLPPGVTISDDPDAGFTDADGRASDGSFEIVSDNYNDTGRQLVKFNWTDRLLRPGKNVASEINVQINEGAANVLTFDVYGFSGDESLTVPSVDNPGQTDTVLQTDSEDLNENGNTDQPRLKSGNEYYMSGQYNIQTEKLVRGELDDAFTTFGRTVPGGAIDYQLTLTNTTGSTISTMTLMDVLPSIGDLGITDNIDRGSQFTPQLTEAIQLPSQWEDRVDVYYSTALTPERDDLTRNTNYPDTTEQLSNPEGAQAPNWVLASEVEDWSSIHSFKIELSDGVEWIDGEDIAIAFSMMAPEAADVDQSVLDKTINPTQRAAWNSFAIATDQGQPVEPARVGVYMDLDNSVQLTKQSEDGELLEGAVFTLFNEVGEEVATGLTTDENGILFIEDLLPGNYELVETQAPTGYVLDATPIPFTIDLAVQELIELTKENSPVPGSVELSKVGEDGETLEGAVFSLFDSDDNELQTGLTTNEEGLLVVEDLAPGSYYFVETEAPFGYVLDDTPLPFDIVFNQEVQVGVTKENTLIPGAVELTKEDEDGTILEGVEFELQDRDGNTVREGLLTDDEGKLFIDDLTPGRYQLVETATLPGYELDPTPIPFEIGLGQTTVTEVSFVNEFTPGSVGLTKVGESGDTLEGAVFSLFDSEDNELQTGLTTNEEGRLVVEELAPGSYYFVETEAPFGYELDDTPLAFDIDFNQEAQLELTRENLLIPGAVELTKVDEEGTVLEGVEFELQDADGNVLREGLLTDEEGTLFIDDLTPGSYQLVETATLPGYELNPTPIPFEIGLGETTVGELSFMNEFTPGSVSLTKVGQDEAVLEGAVFSLFDAEDNELQTGLTTNEDGQIVVEDLAPGTYYFVETEAPFGYELDATPLEFEIIFNQESQLELTKENTVIPGAVELTKEDEGGAVLEGVEFALQDREGNVLQEGLLTDEDGTLFIDGLVPGNYQLVETAAIPGYVLDPTPIPFEITLGQTETVELSFVNEFSPGSVGLTKVGESGETLEGAVFSLFDAEDNELQTGLTTDEDGRIVVENLEPGNYYFVETEAPFGYELDDTPLEFEIVFNQEAQLELTKENTLIPGAIELTKEDTDGTVLEGVEFELQDSEGNTLREGLLTNEEGKLLIDDLAPGNYQLIETATLPGYELDPTPIVFEIGLGETTVGEFSFVNEFTPGSVGLTKVDQEGETLEGAVFSLFDAEDNELETGLTINEEGRLVVEELAPGAYYFVETEAPFGYELDSTPLEFEIVFNQEAQLEVTKENVLILGSVALAKENENETGLEGVEFELQDTEGNTLREGLLTDENGVLLLDDLEPGSYQFVETATIPGYVLDPTPISFEIELGPTDIIELNFINEFTLGSVGLTKVDEEGETLEGAIFSLFDAEDNELQTGLTTDEEGRLVVEELAPGTYYFVETEAPFGYELDSTPLKFEIVFNQEAQLELTKENTLIPGAIELTKEDEDGTVIEGVEFELQDSEGNMLREGLLTNEEGKLLIDDLEPGSYQLVETATLPGYELDPTPISFEIGLGQTTITEVSFINEFTLGSVALTKVDEEGDTLEGAVFTLYDAEDNELQTGLTTDEEGRLVVEELAIGNYYFEETEAPVGYELDNTPLEFEIVFNQETQLEVIKENSAIPGAVELTKVDEEGENLEGAVFTLYDSEDNELQTGLTTNEEGKLVVNDLAPGSYYFVETEAPFGYQIDETPRLFEVEFNQQEVVMIEVVNELILGHVTIIKVDSETDVTLQGAEFEIRDGQDQVVETVTTNDLGLVDVQDLTPGDYQLIETKAPEGYQQLVEAIAFTVQVGMEETLELFVQNTKLPPGESTPPPPTETPDPPTTPEPPEPSDTPPTSGSSEDVPKTLPQTGEEWFRYLLIAGSLLIIVGSLLIVFNRRKVTMA</sequence>
<accession>A0A554A4F9</accession>
<dbReference type="Pfam" id="PF20596">
    <property type="entry name" value="pAdhesive_11"/>
    <property type="match status" value="1"/>
</dbReference>
<feature type="domain" description="Gram-positive cocci surface proteins LPxTG" evidence="10">
    <location>
        <begin position="2662"/>
        <end position="2698"/>
    </location>
</feature>
<keyword evidence="3" id="KW-0134">Cell wall</keyword>
<dbReference type="InterPro" id="IPR041033">
    <property type="entry name" value="SpaA_PFL_dom_1"/>
</dbReference>
<evidence type="ECO:0000256" key="9">
    <source>
        <dbReference type="SAM" id="SignalP"/>
    </source>
</evidence>
<evidence type="ECO:0000313" key="11">
    <source>
        <dbReference type="EMBL" id="TSB48561.1"/>
    </source>
</evidence>
<feature type="compositionally biased region" description="Acidic residues" evidence="7">
    <location>
        <begin position="188"/>
        <end position="199"/>
    </location>
</feature>
<keyword evidence="8" id="KW-1133">Transmembrane helix</keyword>
<keyword evidence="5 9" id="KW-0732">Signal</keyword>
<evidence type="ECO:0000256" key="2">
    <source>
        <dbReference type="ARBA" id="ARBA00007257"/>
    </source>
</evidence>
<dbReference type="Pfam" id="PF00746">
    <property type="entry name" value="Gram_pos_anchor"/>
    <property type="match status" value="1"/>
</dbReference>
<dbReference type="PROSITE" id="PS50847">
    <property type="entry name" value="GRAM_POS_ANCHORING"/>
    <property type="match status" value="1"/>
</dbReference>
<comment type="caution">
    <text evidence="11">The sequence shown here is derived from an EMBL/GenBank/DDBJ whole genome shotgun (WGS) entry which is preliminary data.</text>
</comment>